<dbReference type="PROSITE" id="PS50943">
    <property type="entry name" value="HTH_CROC1"/>
    <property type="match status" value="1"/>
</dbReference>
<organism evidence="2 3">
    <name type="scientific">Bdellovibrio bacteriovorus</name>
    <dbReference type="NCBI Taxonomy" id="959"/>
    <lineage>
        <taxon>Bacteria</taxon>
        <taxon>Pseudomonadati</taxon>
        <taxon>Bdellovibrionota</taxon>
        <taxon>Bdellovibrionia</taxon>
        <taxon>Bdellovibrionales</taxon>
        <taxon>Pseudobdellovibrionaceae</taxon>
        <taxon>Bdellovibrio</taxon>
    </lineage>
</organism>
<dbReference type="SMART" id="SM00530">
    <property type="entry name" value="HTH_XRE"/>
    <property type="match status" value="1"/>
</dbReference>
<name>A0A1Z3NBD7_BDEBC</name>
<dbReference type="EMBL" id="CP020946">
    <property type="protein sequence ID" value="ASD64792.1"/>
    <property type="molecule type" value="Genomic_DNA"/>
</dbReference>
<evidence type="ECO:0000313" key="3">
    <source>
        <dbReference type="Proteomes" id="UP000197003"/>
    </source>
</evidence>
<protein>
    <recommendedName>
        <fullName evidence="1">HTH cro/C1-type domain-containing protein</fullName>
    </recommendedName>
</protein>
<dbReference type="CDD" id="cd00093">
    <property type="entry name" value="HTH_XRE"/>
    <property type="match status" value="1"/>
</dbReference>
<evidence type="ECO:0000259" key="1">
    <source>
        <dbReference type="PROSITE" id="PS50943"/>
    </source>
</evidence>
<dbReference type="InterPro" id="IPR001387">
    <property type="entry name" value="Cro/C1-type_HTH"/>
</dbReference>
<accession>A0A1Z3NBD7</accession>
<feature type="domain" description="HTH cro/C1-type" evidence="1">
    <location>
        <begin position="50"/>
        <end position="104"/>
    </location>
</feature>
<dbReference type="GO" id="GO:0003677">
    <property type="term" value="F:DNA binding"/>
    <property type="evidence" value="ECO:0007669"/>
    <property type="project" value="InterPro"/>
</dbReference>
<gene>
    <name evidence="2" type="ORF">B9G79_15090</name>
</gene>
<evidence type="ECO:0000313" key="2">
    <source>
        <dbReference type="EMBL" id="ASD64792.1"/>
    </source>
</evidence>
<dbReference type="InterPro" id="IPR011873">
    <property type="entry name" value="CHP02147"/>
</dbReference>
<dbReference type="Proteomes" id="UP000197003">
    <property type="component" value="Chromosome"/>
</dbReference>
<proteinExistence type="predicted"/>
<sequence length="292" mass="33261">MSKADTDCVNKSGFSLGINAKTVLAMELTRLKSKRIQARNFKQLLQDELVARCRTNPNYSLRSFARSLQVEPSALSQMINGKRPITEKMKMRLGMALGLSTDQLRHLPTTPETAPENTHAKARFQQLTLDTFAVISDWYHYAILELTYVEDFKSDSTWISQRLGITKSEVNIAIERLLRLGLLKKNSKGKWIDASENGELTHLSPAETSDAARKYQIQLLELSQKAVQEVPLAQRNHTSATLCFDPEDLAPAIERIAEFRRSFAREFQPRKAKEVYQLQVSFFPMTKQKDVL</sequence>
<dbReference type="NCBIfam" id="TIGR02147">
    <property type="entry name" value="Fsuc_second"/>
    <property type="match status" value="1"/>
</dbReference>
<dbReference type="Gene3D" id="1.10.260.40">
    <property type="entry name" value="lambda repressor-like DNA-binding domains"/>
    <property type="match status" value="1"/>
</dbReference>
<dbReference type="InterPro" id="IPR010982">
    <property type="entry name" value="Lambda_DNA-bd_dom_sf"/>
</dbReference>
<dbReference type="AlphaFoldDB" id="A0A1Z3NBD7"/>
<dbReference type="SUPFAM" id="SSF47413">
    <property type="entry name" value="lambda repressor-like DNA-binding domains"/>
    <property type="match status" value="1"/>
</dbReference>
<dbReference type="Pfam" id="PF14394">
    <property type="entry name" value="DUF4423"/>
    <property type="match status" value="1"/>
</dbReference>
<reference evidence="2 3" key="1">
    <citation type="submission" date="2017-04" db="EMBL/GenBank/DDBJ databases">
        <title>Whole genome sequence of Bdellovibrio bacteriovorus strain SSB218315.</title>
        <authorList>
            <person name="Oyedara O."/>
            <person name="Rodriguez-Perez M.A."/>
        </authorList>
    </citation>
    <scope>NUCLEOTIDE SEQUENCE [LARGE SCALE GENOMIC DNA]</scope>
    <source>
        <strain evidence="2 3">SSB218315</strain>
    </source>
</reference>
<dbReference type="InterPro" id="IPR025537">
    <property type="entry name" value="DUF4423"/>
</dbReference>